<dbReference type="Pfam" id="PF07676">
    <property type="entry name" value="PD40"/>
    <property type="match status" value="2"/>
</dbReference>
<dbReference type="RefSeq" id="WP_311426731.1">
    <property type="nucleotide sequence ID" value="NZ_JAVRIA010000002.1"/>
</dbReference>
<comment type="caution">
    <text evidence="1">The sequence shown here is derived from an EMBL/GenBank/DDBJ whole genome shotgun (WGS) entry which is preliminary data.</text>
</comment>
<evidence type="ECO:0008006" key="3">
    <source>
        <dbReference type="Google" id="ProtNLM"/>
    </source>
</evidence>
<evidence type="ECO:0000313" key="1">
    <source>
        <dbReference type="EMBL" id="MDT0557958.1"/>
    </source>
</evidence>
<accession>A0ABU2YIG4</accession>
<evidence type="ECO:0000313" key="2">
    <source>
        <dbReference type="Proteomes" id="UP001259492"/>
    </source>
</evidence>
<organism evidence="1 2">
    <name type="scientific">Microcosmobacter mediterraneus</name>
    <dbReference type="NCBI Taxonomy" id="3075607"/>
    <lineage>
        <taxon>Bacteria</taxon>
        <taxon>Pseudomonadati</taxon>
        <taxon>Bacteroidota</taxon>
        <taxon>Flavobacteriia</taxon>
        <taxon>Flavobacteriales</taxon>
        <taxon>Flavobacteriaceae</taxon>
        <taxon>Microcosmobacter</taxon>
    </lineage>
</organism>
<name>A0ABU2YIG4_9FLAO</name>
<dbReference type="EMBL" id="JAVRIA010000002">
    <property type="protein sequence ID" value="MDT0557958.1"/>
    <property type="molecule type" value="Genomic_DNA"/>
</dbReference>
<keyword evidence="2" id="KW-1185">Reference proteome</keyword>
<sequence>MKPFNVILSIFLVLLFFSCKEKEVKKDKTVKAETTTEQKEGVQPFAEHIFSQFTNVRDFTLNTDETEAYFTLQSPARELSVIMKMERKDNTWQEPEISAFSGRYTDLEPFLSPDNLKLYFVSNRPISKDSTNTKDMDIWYVERTSKSASWSQPKNIGAPINTEEDEFYPAVASNGNIYFTTIKKELESADDIFVSKWENNTYTEPTILGEGVNTKGAEYNAFIAPDESYIIFGGWRRPDALGSGDLYISKNINGIWTKAENLGDKINSKYMEFCPFVNKGTLYFTSRRSNVEMKENGFTNEELISEINKYDNGASRIYKVDFNNLSN</sequence>
<proteinExistence type="predicted"/>
<dbReference type="InterPro" id="IPR011659">
    <property type="entry name" value="WD40"/>
</dbReference>
<dbReference type="SUPFAM" id="SSF82171">
    <property type="entry name" value="DPP6 N-terminal domain-like"/>
    <property type="match status" value="1"/>
</dbReference>
<gene>
    <name evidence="1" type="ORF">RM697_04835</name>
</gene>
<dbReference type="PROSITE" id="PS51257">
    <property type="entry name" value="PROKAR_LIPOPROTEIN"/>
    <property type="match status" value="1"/>
</dbReference>
<reference evidence="1 2" key="1">
    <citation type="submission" date="2023-09" db="EMBL/GenBank/DDBJ databases">
        <authorList>
            <person name="Rey-Velasco X."/>
        </authorList>
    </citation>
    <scope>NUCLEOTIDE SEQUENCE [LARGE SCALE GENOMIC DNA]</scope>
    <source>
        <strain evidence="1 2">W332</strain>
    </source>
</reference>
<dbReference type="Proteomes" id="UP001259492">
    <property type="component" value="Unassembled WGS sequence"/>
</dbReference>
<protein>
    <recommendedName>
        <fullName evidence="3">WD40 repeat protein</fullName>
    </recommendedName>
</protein>